<dbReference type="Pfam" id="PF23639">
    <property type="entry name" value="DUF7146"/>
    <property type="match status" value="1"/>
</dbReference>
<feature type="domain" description="Toprim" evidence="1">
    <location>
        <begin position="184"/>
        <end position="267"/>
    </location>
</feature>
<evidence type="ECO:0000259" key="2">
    <source>
        <dbReference type="Pfam" id="PF23639"/>
    </source>
</evidence>
<reference evidence="3 4" key="1">
    <citation type="journal article" date="2016" name="Int. J. Syst. Evol. Microbiol.">
        <title>Pseudaminobacter manganicus sp. nov., isolated from sludge of a manganese mine.</title>
        <authorList>
            <person name="Li J."/>
            <person name="Huang J."/>
            <person name="Liao S."/>
            <person name="Wang G."/>
        </authorList>
    </citation>
    <scope>NUCLEOTIDE SEQUENCE [LARGE SCALE GENOMIC DNA]</scope>
    <source>
        <strain evidence="3 4">JH-7</strain>
    </source>
</reference>
<protein>
    <submittedName>
        <fullName evidence="3">Virulence-associated protein E</fullName>
    </submittedName>
</protein>
<proteinExistence type="predicted"/>
<dbReference type="AlphaFoldDB" id="A0A1V8RWJ0"/>
<keyword evidence="4" id="KW-1185">Reference proteome</keyword>
<dbReference type="EMBL" id="MDET01000001">
    <property type="protein sequence ID" value="OQM77561.1"/>
    <property type="molecule type" value="Genomic_DNA"/>
</dbReference>
<dbReference type="Pfam" id="PF13362">
    <property type="entry name" value="Toprim_3"/>
    <property type="match status" value="1"/>
</dbReference>
<evidence type="ECO:0000313" key="3">
    <source>
        <dbReference type="EMBL" id="OQM77561.1"/>
    </source>
</evidence>
<dbReference type="InterPro" id="IPR006171">
    <property type="entry name" value="TOPRIM_dom"/>
</dbReference>
<gene>
    <name evidence="3" type="ORF">BFN67_01620</name>
</gene>
<feature type="domain" description="DUF7146" evidence="2">
    <location>
        <begin position="87"/>
        <end position="174"/>
    </location>
</feature>
<comment type="caution">
    <text evidence="3">The sequence shown here is derived from an EMBL/GenBank/DDBJ whole genome shotgun (WGS) entry which is preliminary data.</text>
</comment>
<dbReference type="OrthoDB" id="9775547at2"/>
<organism evidence="3 4">
    <name type="scientific">Manganibacter manganicus</name>
    <dbReference type="NCBI Taxonomy" id="1873176"/>
    <lineage>
        <taxon>Bacteria</taxon>
        <taxon>Pseudomonadati</taxon>
        <taxon>Pseudomonadota</taxon>
        <taxon>Alphaproteobacteria</taxon>
        <taxon>Hyphomicrobiales</taxon>
        <taxon>Phyllobacteriaceae</taxon>
        <taxon>Manganibacter</taxon>
    </lineage>
</organism>
<evidence type="ECO:0000259" key="1">
    <source>
        <dbReference type="Pfam" id="PF13362"/>
    </source>
</evidence>
<name>A0A1V8RWJ0_9HYPH</name>
<dbReference type="InterPro" id="IPR055570">
    <property type="entry name" value="DUF7146"/>
</dbReference>
<evidence type="ECO:0000313" key="4">
    <source>
        <dbReference type="Proteomes" id="UP000191905"/>
    </source>
</evidence>
<dbReference type="Proteomes" id="UP000191905">
    <property type="component" value="Unassembled WGS sequence"/>
</dbReference>
<dbReference type="STRING" id="1873176.BFN67_01620"/>
<sequence length="271" mass="29173">MSLHSAAAALGGEIYSRNKILCPGPGHGRADRSLSVTFTDTGFIVNSFADDDWKECRDHVKAVLGLSADRPVEYREPVPTFDPDRARKQKSAAGIWARSVPIAGTLAETYLRSRGLTYESDALRFHHGKRMMVAQITDAITGDPIGLHRTFLDHEGNRTGKMMLGAAAGGVVRLSADEDVTAGLAVAEGIETALAAPFRPVWACLSAGNMARFPVLAGIETLTIFADNDRSGTGERDAFSCAERWHAAGKEVEVRMLAEVGRDYADLKEAA</sequence>
<accession>A0A1V8RWJ0</accession>